<name>A0ABR7I7D2_9FIRM</name>
<dbReference type="Proteomes" id="UP000621540">
    <property type="component" value="Unassembled WGS sequence"/>
</dbReference>
<reference evidence="2 3" key="1">
    <citation type="submission" date="2020-08" db="EMBL/GenBank/DDBJ databases">
        <title>Genome public.</title>
        <authorList>
            <person name="Liu C."/>
            <person name="Sun Q."/>
        </authorList>
    </citation>
    <scope>NUCLEOTIDE SEQUENCE [LARGE SCALE GENOMIC DNA]</scope>
    <source>
        <strain evidence="2 3">BX0805</strain>
    </source>
</reference>
<evidence type="ECO:0000259" key="1">
    <source>
        <dbReference type="Pfam" id="PF00535"/>
    </source>
</evidence>
<dbReference type="CDD" id="cd04184">
    <property type="entry name" value="GT2_RfbC_Mx_like"/>
    <property type="match status" value="1"/>
</dbReference>
<accession>A0ABR7I7D2</accession>
<dbReference type="Gene3D" id="3.90.550.10">
    <property type="entry name" value="Spore Coat Polysaccharide Biosynthesis Protein SpsA, Chain A"/>
    <property type="match status" value="2"/>
</dbReference>
<sequence>MKTFENNQVENWIQENHAAVTAEDKMVDDVRLFANEWEIVEQEKMAAEDDLHNPVYAGQSDRIKRLKKKKIWKFIAPLYRLYANVKVRIILICKTSKKEVIGSIVRKMKNKLLSKIMIKRRNKRFIAKITLSKEQLEEQRNTKFSKDVKFSIVVPLYNTPEQFLRDMIGSVQAQTYGNWELCLADGSDAEHAEVGRICGEYAAKDSRIVYRKLEKNEGISENTNECIRMSTGNYIALFDHDDMLHPAALFRCMQEIEKNDAEFIYTDEMTFEKDSIQNIVTLHFKPAFSPQNLNGVNYICHLSVFKKSLLEKTGLYDNHYDGSQDHDMILKLTTVAKHVSHIPEVLYFWRVHPQSVSMNINAKTYAIDAGRNAVKDNEARLGRKTEVFSSCICATHYRLEYELQENPLVSIFVVNNGSGKGLARLVDSIVKRTEYDNYEICIADFGKSSRETQQFLALAEQEPFIQVRRFEEDVTPAAACNQMAESVRGEYLVFLEADMEILDSRWLNRLLMYTMQDDIAVTGSRIIDPGKFVQEAGYIIGIGADGIAHPVEHGNTFSAPGYIGRMYYAHNVSAVSMWGMMVEKKAFLENGGFNNKLQGVYYLGIDYSLRQRKAGKQVVLEPYIINETHELRLTKLDENRVREKDAQEMKTMWSTVLAQGDPYYNKNFAKDGSFTYDMNS</sequence>
<dbReference type="RefSeq" id="WP_186981475.1">
    <property type="nucleotide sequence ID" value="NZ_JACOQH010000001.1"/>
</dbReference>
<comment type="caution">
    <text evidence="2">The sequence shown here is derived from an EMBL/GenBank/DDBJ whole genome shotgun (WGS) entry which is preliminary data.</text>
</comment>
<dbReference type="PANTHER" id="PTHR22916:SF3">
    <property type="entry name" value="UDP-GLCNAC:BETAGAL BETA-1,3-N-ACETYLGLUCOSAMINYLTRANSFERASE-LIKE PROTEIN 1"/>
    <property type="match status" value="1"/>
</dbReference>
<protein>
    <submittedName>
        <fullName evidence="2">Glycosyltransferase</fullName>
    </submittedName>
</protein>
<evidence type="ECO:0000313" key="3">
    <source>
        <dbReference type="Proteomes" id="UP000621540"/>
    </source>
</evidence>
<evidence type="ECO:0000313" key="2">
    <source>
        <dbReference type="EMBL" id="MBC5752773.1"/>
    </source>
</evidence>
<gene>
    <name evidence="2" type="ORF">H8Z76_01820</name>
</gene>
<feature type="domain" description="Glycosyltransferase 2-like" evidence="1">
    <location>
        <begin position="151"/>
        <end position="312"/>
    </location>
</feature>
<dbReference type="EMBL" id="JACOQH010000001">
    <property type="protein sequence ID" value="MBC5752773.1"/>
    <property type="molecule type" value="Genomic_DNA"/>
</dbReference>
<keyword evidence="3" id="KW-1185">Reference proteome</keyword>
<dbReference type="InterPro" id="IPR001173">
    <property type="entry name" value="Glyco_trans_2-like"/>
</dbReference>
<proteinExistence type="predicted"/>
<feature type="domain" description="Glycosyltransferase 2-like" evidence="1">
    <location>
        <begin position="413"/>
        <end position="532"/>
    </location>
</feature>
<dbReference type="SUPFAM" id="SSF53448">
    <property type="entry name" value="Nucleotide-diphospho-sugar transferases"/>
    <property type="match status" value="2"/>
</dbReference>
<dbReference type="PANTHER" id="PTHR22916">
    <property type="entry name" value="GLYCOSYLTRANSFERASE"/>
    <property type="match status" value="1"/>
</dbReference>
<dbReference type="InterPro" id="IPR029044">
    <property type="entry name" value="Nucleotide-diphossugar_trans"/>
</dbReference>
<dbReference type="Pfam" id="PF00535">
    <property type="entry name" value="Glycos_transf_2"/>
    <property type="match status" value="2"/>
</dbReference>
<organism evidence="2 3">
    <name type="scientific">Roseburia yibonii</name>
    <dbReference type="NCBI Taxonomy" id="2763063"/>
    <lineage>
        <taxon>Bacteria</taxon>
        <taxon>Bacillati</taxon>
        <taxon>Bacillota</taxon>
        <taxon>Clostridia</taxon>
        <taxon>Lachnospirales</taxon>
        <taxon>Lachnospiraceae</taxon>
        <taxon>Roseburia</taxon>
    </lineage>
</organism>